<dbReference type="EMBL" id="BAABNP010000011">
    <property type="protein sequence ID" value="GAA5341580.1"/>
    <property type="molecule type" value="Genomic_DNA"/>
</dbReference>
<dbReference type="RefSeq" id="WP_342038612.1">
    <property type="nucleotide sequence ID" value="NZ_BAABBK010000011.1"/>
</dbReference>
<feature type="region of interest" description="Disordered" evidence="1">
    <location>
        <begin position="111"/>
        <end position="137"/>
    </location>
</feature>
<name>A0ABP9U1S7_9MICO</name>
<keyword evidence="3" id="KW-1185">Reference proteome</keyword>
<reference evidence="2 3" key="1">
    <citation type="submission" date="2024-02" db="EMBL/GenBank/DDBJ databases">
        <title>Characterization of antibiotic resistant novel bacterial strains and their environmental applications.</title>
        <authorList>
            <person name="Manzoor S."/>
            <person name="Abbas S."/>
            <person name="Arshad M."/>
            <person name="Li W.J."/>
            <person name="Ahmed I."/>
        </authorList>
    </citation>
    <scope>NUCLEOTIDE SEQUENCE [LARGE SCALE GENOMIC DNA]</scope>
    <source>
        <strain evidence="2 3">KACC 15558</strain>
    </source>
</reference>
<sequence length="137" mass="14707">MSPTPDPHTTADPGAPQAERAEHAAPDTDARETEVAEAERSRLATDPDPTLTSEHAPRGHTSVEWATAPDLATRGASRTLGYGAELPQRLQSAVQEMAQEHRGRLQERLADRAAEVEPAATSARSRTQAPEREGVGR</sequence>
<evidence type="ECO:0000256" key="1">
    <source>
        <dbReference type="SAM" id="MobiDB-lite"/>
    </source>
</evidence>
<accession>A0ABP9U1S7</accession>
<evidence type="ECO:0000313" key="3">
    <source>
        <dbReference type="Proteomes" id="UP001498935"/>
    </source>
</evidence>
<organism evidence="2 3">
    <name type="scientific">Brevibacterium ammoniilyticum</name>
    <dbReference type="NCBI Taxonomy" id="1046555"/>
    <lineage>
        <taxon>Bacteria</taxon>
        <taxon>Bacillati</taxon>
        <taxon>Actinomycetota</taxon>
        <taxon>Actinomycetes</taxon>
        <taxon>Micrococcales</taxon>
        <taxon>Brevibacteriaceae</taxon>
        <taxon>Brevibacterium</taxon>
    </lineage>
</organism>
<dbReference type="Proteomes" id="UP001498935">
    <property type="component" value="Unassembled WGS sequence"/>
</dbReference>
<evidence type="ECO:0000313" key="2">
    <source>
        <dbReference type="EMBL" id="GAA5341580.1"/>
    </source>
</evidence>
<protein>
    <submittedName>
        <fullName evidence="2">Uncharacterized protein</fullName>
    </submittedName>
</protein>
<comment type="caution">
    <text evidence="2">The sequence shown here is derived from an EMBL/GenBank/DDBJ whole genome shotgun (WGS) entry which is preliminary data.</text>
</comment>
<feature type="region of interest" description="Disordered" evidence="1">
    <location>
        <begin position="1"/>
        <end position="83"/>
    </location>
</feature>
<gene>
    <name evidence="2" type="ORF">KACC15558_26210</name>
</gene>
<feature type="compositionally biased region" description="Basic and acidic residues" evidence="1">
    <location>
        <begin position="19"/>
        <end position="45"/>
    </location>
</feature>
<proteinExistence type="predicted"/>